<accession>A0A9P4XA63</accession>
<comment type="caution">
    <text evidence="3">The sequence shown here is derived from an EMBL/GenBank/DDBJ whole genome shotgun (WGS) entry which is preliminary data.</text>
</comment>
<dbReference type="InterPro" id="IPR053858">
    <property type="entry name" value="Arb2_dom"/>
</dbReference>
<feature type="compositionally biased region" description="Polar residues" evidence="1">
    <location>
        <begin position="295"/>
        <end position="323"/>
    </location>
</feature>
<feature type="region of interest" description="Disordered" evidence="1">
    <location>
        <begin position="93"/>
        <end position="323"/>
    </location>
</feature>
<dbReference type="GO" id="GO:0031048">
    <property type="term" value="P:regulatory ncRNA-mediated heterochromatin formation"/>
    <property type="evidence" value="ECO:0007669"/>
    <property type="project" value="TreeGrafter"/>
</dbReference>
<dbReference type="Proteomes" id="UP000801864">
    <property type="component" value="Unassembled WGS sequence"/>
</dbReference>
<dbReference type="PANTHER" id="PTHR21357:SF4">
    <property type="entry name" value="FAM172 FAMILY PROTEIN HOMOLOG CG10038"/>
    <property type="match status" value="1"/>
</dbReference>
<organism evidence="3 4">
    <name type="scientific">Trichoderma lentiforme</name>
    <dbReference type="NCBI Taxonomy" id="1567552"/>
    <lineage>
        <taxon>Eukaryota</taxon>
        <taxon>Fungi</taxon>
        <taxon>Dikarya</taxon>
        <taxon>Ascomycota</taxon>
        <taxon>Pezizomycotina</taxon>
        <taxon>Sordariomycetes</taxon>
        <taxon>Hypocreomycetidae</taxon>
        <taxon>Hypocreales</taxon>
        <taxon>Hypocreaceae</taxon>
        <taxon>Trichoderma</taxon>
    </lineage>
</organism>
<feature type="compositionally biased region" description="Low complexity" evidence="1">
    <location>
        <begin position="270"/>
        <end position="284"/>
    </location>
</feature>
<feature type="compositionally biased region" description="Pro residues" evidence="1">
    <location>
        <begin position="152"/>
        <end position="162"/>
    </location>
</feature>
<dbReference type="GO" id="GO:0035197">
    <property type="term" value="F:siRNA binding"/>
    <property type="evidence" value="ECO:0007669"/>
    <property type="project" value="TreeGrafter"/>
</dbReference>
<gene>
    <name evidence="3" type="ORF">CFAM422_009345</name>
</gene>
<proteinExistence type="predicted"/>
<feature type="region of interest" description="Disordered" evidence="1">
    <location>
        <begin position="57"/>
        <end position="79"/>
    </location>
</feature>
<sequence>MPCRSIPLSCRLTIYISRADRFEVPVEFLVQQVAYLNERHQSHTLAQVRKAAAAAKGSAAQSPIPGADLAGPGHLRTPSALSIRRDVSMLRNESGTAGPAMNAPARPAMSRNTSATTTVMRDGGGASPRIGNRPNPRGAGQSGGIRLSSLPTPSPAPTPRSPKLPGAEINRMDSPGPAETSSTTSSSDDESLPVQSRIIRRPPRPQQQDSSLGYHADDDDESEPAFQPRNAPSADASAHDLSSTLKLRNQEGRNPPRRTTKPFAKELNHSQTSDSSASSPAMVSRPGKSRERNSAGPSSPRRNTETRSSQENSEGTPSISSSFSDLDDVETLLYISHADMLVDTDASVTRSAMEERTKELSSLPHAKQIEEPKSSHHLRHVSSSVVGPPKGCLFSIGSQGTRDEIRSIKDPDNYFKFFIDKNPRICARQRFAFNHALESVIHERLEKEGLQKLLLPLGKSTAEPHMPIFITPNLDTKSRIVVIFGEPTQELGLVAGRVANGAGGINEGSMVSAVLALASQHSSPDDASSPGIVLANMGQTYFWPQGKRAITVLASSFLPLPSLLHKGVRHVPALNDIPGNEDPVKHVKYIFGEVLRSMANDKALLDVIAIGESCEIVEKFLDGQEAWDTWGKRLSSLTLLGPVCEAEGLTNASFKDFMAKRARGYLVCPEPLGTPLAPPEGNSELSIPPLGVPCFSSSEPMHAETILIRARSHILSHIQDVAMDLGYENPAITPIDCPPPAMTEQHWDDLPEEHKPEVTKLDQAEFKAQVKQAKRWRKFQETGQAPETDSESESEV</sequence>
<feature type="domain" description="Arb2" evidence="2">
    <location>
        <begin position="402"/>
        <end position="672"/>
    </location>
</feature>
<evidence type="ECO:0000313" key="4">
    <source>
        <dbReference type="Proteomes" id="UP000801864"/>
    </source>
</evidence>
<dbReference type="PANTHER" id="PTHR21357">
    <property type="entry name" value="FAM172 FAMILY PROTEIN HOMOLOG CG10038"/>
    <property type="match status" value="1"/>
</dbReference>
<evidence type="ECO:0000256" key="1">
    <source>
        <dbReference type="SAM" id="MobiDB-lite"/>
    </source>
</evidence>
<reference evidence="3 4" key="1">
    <citation type="submission" date="2018-06" db="EMBL/GenBank/DDBJ databases">
        <title>Genome analysis of cellulolytic fungus Trichoderma lentiforme CFAM-422.</title>
        <authorList>
            <person name="Steindorff A.S."/>
            <person name="Formighieri E.F."/>
            <person name="Midorikawa G.E.O."/>
            <person name="Tamietti M.S."/>
            <person name="Ramos E.Z."/>
            <person name="Silva A.S."/>
            <person name="Bon E.P.S."/>
            <person name="Mendes T.D."/>
            <person name="Damaso M.C.T."/>
            <person name="Favaro L.C.L."/>
        </authorList>
    </citation>
    <scope>NUCLEOTIDE SEQUENCE [LARGE SCALE GENOMIC DNA]</scope>
    <source>
        <strain evidence="3 4">CFAM-422</strain>
    </source>
</reference>
<dbReference type="Pfam" id="PF22749">
    <property type="entry name" value="Arb2"/>
    <property type="match status" value="1"/>
</dbReference>
<feature type="region of interest" description="Disordered" evidence="1">
    <location>
        <begin position="357"/>
        <end position="382"/>
    </location>
</feature>
<protein>
    <recommendedName>
        <fullName evidence="2">Arb2 domain-containing protein</fullName>
    </recommendedName>
</protein>
<evidence type="ECO:0000259" key="2">
    <source>
        <dbReference type="Pfam" id="PF22749"/>
    </source>
</evidence>
<name>A0A9P4XA63_9HYPO</name>
<dbReference type="AlphaFoldDB" id="A0A9P4XA63"/>
<evidence type="ECO:0000313" key="3">
    <source>
        <dbReference type="EMBL" id="KAF3066071.1"/>
    </source>
</evidence>
<feature type="region of interest" description="Disordered" evidence="1">
    <location>
        <begin position="772"/>
        <end position="796"/>
    </location>
</feature>
<dbReference type="InterPro" id="IPR048263">
    <property type="entry name" value="Arb2"/>
</dbReference>
<keyword evidence="4" id="KW-1185">Reference proteome</keyword>
<feature type="compositionally biased region" description="Polar residues" evidence="1">
    <location>
        <begin position="110"/>
        <end position="119"/>
    </location>
</feature>
<dbReference type="GO" id="GO:0005634">
    <property type="term" value="C:nucleus"/>
    <property type="evidence" value="ECO:0007669"/>
    <property type="project" value="TreeGrafter"/>
</dbReference>
<dbReference type="EMBL" id="QLNT01000017">
    <property type="protein sequence ID" value="KAF3066071.1"/>
    <property type="molecule type" value="Genomic_DNA"/>
</dbReference>